<evidence type="ECO:0000313" key="14">
    <source>
        <dbReference type="EMBL" id="ONI36213.1"/>
    </source>
</evidence>
<evidence type="ECO:0000256" key="8">
    <source>
        <dbReference type="ARBA" id="ARBA00022989"/>
    </source>
</evidence>
<evidence type="ECO:0000256" key="2">
    <source>
        <dbReference type="ARBA" id="ARBA00009592"/>
    </source>
</evidence>
<evidence type="ECO:0000256" key="4">
    <source>
        <dbReference type="ARBA" id="ARBA00022614"/>
    </source>
</evidence>
<evidence type="ECO:0000256" key="1">
    <source>
        <dbReference type="ARBA" id="ARBA00004251"/>
    </source>
</evidence>
<dbReference type="STRING" id="3760.A0A251RJR9"/>
<dbReference type="eggNOG" id="KOG0619">
    <property type="taxonomic scope" value="Eukaryota"/>
</dbReference>
<evidence type="ECO:0000256" key="6">
    <source>
        <dbReference type="ARBA" id="ARBA00022729"/>
    </source>
</evidence>
<dbReference type="FunFam" id="3.80.10.10:FF:000095">
    <property type="entry name" value="LRR receptor-like serine/threonine-protein kinase GSO1"/>
    <property type="match status" value="1"/>
</dbReference>
<evidence type="ECO:0000256" key="11">
    <source>
        <dbReference type="ARBA" id="ARBA00023180"/>
    </source>
</evidence>
<reference evidence="14 15" key="1">
    <citation type="journal article" date="2013" name="Nat. Genet.">
        <title>The high-quality draft genome of peach (Prunus persica) identifies unique patterns of genetic diversity, domestication and genome evolution.</title>
        <authorList>
            <consortium name="International Peach Genome Initiative"/>
            <person name="Verde I."/>
            <person name="Abbott A.G."/>
            <person name="Scalabrin S."/>
            <person name="Jung S."/>
            <person name="Shu S."/>
            <person name="Marroni F."/>
            <person name="Zhebentyayeva T."/>
            <person name="Dettori M.T."/>
            <person name="Grimwood J."/>
            <person name="Cattonaro F."/>
            <person name="Zuccolo A."/>
            <person name="Rossini L."/>
            <person name="Jenkins J."/>
            <person name="Vendramin E."/>
            <person name="Meisel L.A."/>
            <person name="Decroocq V."/>
            <person name="Sosinski B."/>
            <person name="Prochnik S."/>
            <person name="Mitros T."/>
            <person name="Policriti A."/>
            <person name="Cipriani G."/>
            <person name="Dondini L."/>
            <person name="Ficklin S."/>
            <person name="Goodstein D.M."/>
            <person name="Xuan P."/>
            <person name="Del Fabbro C."/>
            <person name="Aramini V."/>
            <person name="Copetti D."/>
            <person name="Gonzalez S."/>
            <person name="Horner D.S."/>
            <person name="Falchi R."/>
            <person name="Lucas S."/>
            <person name="Mica E."/>
            <person name="Maldonado J."/>
            <person name="Lazzari B."/>
            <person name="Bielenberg D."/>
            <person name="Pirona R."/>
            <person name="Miculan M."/>
            <person name="Barakat A."/>
            <person name="Testolin R."/>
            <person name="Stella A."/>
            <person name="Tartarini S."/>
            <person name="Tonutti P."/>
            <person name="Arus P."/>
            <person name="Orellana A."/>
            <person name="Wells C."/>
            <person name="Main D."/>
            <person name="Vizzotto G."/>
            <person name="Silva H."/>
            <person name="Salamini F."/>
            <person name="Schmutz J."/>
            <person name="Morgante M."/>
            <person name="Rokhsar D.S."/>
        </authorList>
    </citation>
    <scope>NUCLEOTIDE SEQUENCE [LARGE SCALE GENOMIC DNA]</scope>
    <source>
        <strain evidence="15">cv. Nemared</strain>
    </source>
</reference>
<dbReference type="Gramene" id="ONI36213">
    <property type="protein sequence ID" value="ONI36213"/>
    <property type="gene ID" value="PRUPE_1G575500"/>
</dbReference>
<accession>A0A251RJR9</accession>
<dbReference type="InterPro" id="IPR003591">
    <property type="entry name" value="Leu-rich_rpt_typical-subtyp"/>
</dbReference>
<keyword evidence="7" id="KW-0677">Repeat</keyword>
<protein>
    <submittedName>
        <fullName evidence="14">Uncharacterized protein</fullName>
    </submittedName>
</protein>
<dbReference type="EMBL" id="CM007651">
    <property type="protein sequence ID" value="ONI36213.1"/>
    <property type="molecule type" value="Genomic_DNA"/>
</dbReference>
<dbReference type="SMART" id="SM00369">
    <property type="entry name" value="LRR_TYP"/>
    <property type="match status" value="8"/>
</dbReference>
<dbReference type="Pfam" id="PF00560">
    <property type="entry name" value="LRR_1"/>
    <property type="match status" value="7"/>
</dbReference>
<dbReference type="SUPFAM" id="SSF52058">
    <property type="entry name" value="L domain-like"/>
    <property type="match status" value="1"/>
</dbReference>
<dbReference type="GO" id="GO:0005886">
    <property type="term" value="C:plasma membrane"/>
    <property type="evidence" value="ECO:0007669"/>
    <property type="project" value="UniProtKB-SubCell"/>
</dbReference>
<comment type="similarity">
    <text evidence="2">Belongs to the RLP family.</text>
</comment>
<keyword evidence="11" id="KW-0325">Glycoprotein</keyword>
<evidence type="ECO:0000259" key="12">
    <source>
        <dbReference type="Pfam" id="PF08263"/>
    </source>
</evidence>
<sequence>MSITHTSQGLYKETHIPKRRGSELTVRYRVICQLTLLNPYLFRHRRAFGRYRTGTPRIYRTRPFAVRRKYHCRQIALQITHIAHTHQVNQYSLIHRAMGGVVLLVRFLSIGTIIICLCNGNLGVPYCKEIERRALLMFKQDLNDSLNLLSSWVGEGDCCNWAGVVCHNLTGHVRKLRLGSYYLSGKLNPSLLNLKNLNYLDLSKNSFDGSQIPDFFGSLTSLRYLDLSQADFQGVIPHQLGNLSSLHHLDLHGNYLDVNNLQWISGLSLLQYLDMHAVNLSKASGRLQETNMLPSLVEYLDMSDCGLYHIPGGIANMTSLRVLNLQRNSISSTIPKWLYSFSHLESLFLSYNHLHADTSSSIGNLTALVNLLDFNHNQLGGKIPNSLKNLCKLTVFDLSWNHVSGRVSEIFESCSSCNSSQLESLSLSYNNLSGELTDMLGNFKNLAVLDLSSNSISGPIPPSIGSLSCLKLLNISNNSLYGDVSEVHFTNLTRLEELHANDNSLTLKTSRGWLPPFQLFMLHLNSWVLGPELPRWLQSQTRLEELYISNTRISGTIPIWFWNFSSLAIVDLSHNQLHGTDELKELTILYLGYNYLTGEIPDCWINWENLIVVDLHSNHLTGNIPSSIGDLIFLQELLLDNNHLSGELPLSLQKCKNLLLVSLAKNNFIGSIPTWIGKSLSQLMVLIFYSNKLHGDIPNELCNLLSLQILDPSLNNFVGAIPICFGKFRAMSSAKFESRGSSFFFRFKHGFFGKYIDNDMLVKESKIFGILDLSSNNLSGEIP</sequence>
<gene>
    <name evidence="14" type="ORF">PRUPE_1G575500</name>
</gene>
<dbReference type="PANTHER" id="PTHR48063:SF98">
    <property type="entry name" value="LRR RECEPTOR-LIKE SERINE_THREONINE-PROTEIN KINASE FLS2"/>
    <property type="match status" value="1"/>
</dbReference>
<name>A0A251RJR9_PRUPE</name>
<keyword evidence="4" id="KW-0433">Leucine-rich repeat</keyword>
<dbReference type="FunFam" id="3.80.10.10:FF:000383">
    <property type="entry name" value="Leucine-rich repeat receptor protein kinase EMS1"/>
    <property type="match status" value="1"/>
</dbReference>
<evidence type="ECO:0000256" key="9">
    <source>
        <dbReference type="ARBA" id="ARBA00023136"/>
    </source>
</evidence>
<keyword evidence="15" id="KW-1185">Reference proteome</keyword>
<keyword evidence="5" id="KW-0812">Transmembrane</keyword>
<evidence type="ECO:0000256" key="7">
    <source>
        <dbReference type="ARBA" id="ARBA00022737"/>
    </source>
</evidence>
<dbReference type="InterPro" id="IPR046956">
    <property type="entry name" value="RLP23-like"/>
</dbReference>
<keyword evidence="9" id="KW-0472">Membrane</keyword>
<evidence type="ECO:0000256" key="5">
    <source>
        <dbReference type="ARBA" id="ARBA00022692"/>
    </source>
</evidence>
<dbReference type="Gene3D" id="3.80.10.10">
    <property type="entry name" value="Ribonuclease Inhibitor"/>
    <property type="match status" value="5"/>
</dbReference>
<dbReference type="AlphaFoldDB" id="A0A251RJR9"/>
<feature type="domain" description="Leucine-rich repeat-containing N-terminal plant-type" evidence="12">
    <location>
        <begin position="131"/>
        <end position="166"/>
    </location>
</feature>
<evidence type="ECO:0000256" key="3">
    <source>
        <dbReference type="ARBA" id="ARBA00022475"/>
    </source>
</evidence>
<organism evidence="14 15">
    <name type="scientific">Prunus persica</name>
    <name type="common">Peach</name>
    <name type="synonym">Amygdalus persica</name>
    <dbReference type="NCBI Taxonomy" id="3760"/>
    <lineage>
        <taxon>Eukaryota</taxon>
        <taxon>Viridiplantae</taxon>
        <taxon>Streptophyta</taxon>
        <taxon>Embryophyta</taxon>
        <taxon>Tracheophyta</taxon>
        <taxon>Spermatophyta</taxon>
        <taxon>Magnoliopsida</taxon>
        <taxon>eudicotyledons</taxon>
        <taxon>Gunneridae</taxon>
        <taxon>Pentapetalae</taxon>
        <taxon>rosids</taxon>
        <taxon>fabids</taxon>
        <taxon>Rosales</taxon>
        <taxon>Rosaceae</taxon>
        <taxon>Amygdaloideae</taxon>
        <taxon>Amygdaleae</taxon>
        <taxon>Prunus</taxon>
    </lineage>
</organism>
<dbReference type="Pfam" id="PF23598">
    <property type="entry name" value="LRR_14"/>
    <property type="match status" value="1"/>
</dbReference>
<keyword evidence="8" id="KW-1133">Transmembrane helix</keyword>
<dbReference type="InterPro" id="IPR032675">
    <property type="entry name" value="LRR_dom_sf"/>
</dbReference>
<keyword evidence="6" id="KW-0732">Signal</keyword>
<proteinExistence type="inferred from homology"/>
<dbReference type="InterPro" id="IPR055414">
    <property type="entry name" value="LRR_R13L4/SHOC2-like"/>
</dbReference>
<dbReference type="InterPro" id="IPR001611">
    <property type="entry name" value="Leu-rich_rpt"/>
</dbReference>
<dbReference type="InterPro" id="IPR013210">
    <property type="entry name" value="LRR_N_plant-typ"/>
</dbReference>
<dbReference type="PANTHER" id="PTHR48063">
    <property type="entry name" value="LRR RECEPTOR-LIKE KINASE"/>
    <property type="match status" value="1"/>
</dbReference>
<dbReference type="Pfam" id="PF08263">
    <property type="entry name" value="LRRNT_2"/>
    <property type="match status" value="1"/>
</dbReference>
<evidence type="ECO:0000313" key="15">
    <source>
        <dbReference type="Proteomes" id="UP000006882"/>
    </source>
</evidence>
<keyword evidence="10" id="KW-0675">Receptor</keyword>
<dbReference type="SUPFAM" id="SSF52047">
    <property type="entry name" value="RNI-like"/>
    <property type="match status" value="1"/>
</dbReference>
<dbReference type="Proteomes" id="UP000006882">
    <property type="component" value="Chromosome G1"/>
</dbReference>
<comment type="subcellular location">
    <subcellularLocation>
        <location evidence="1">Cell membrane</location>
        <topology evidence="1">Single-pass type I membrane protein</topology>
    </subcellularLocation>
</comment>
<feature type="domain" description="Disease resistance R13L4/SHOC-2-like LRR" evidence="13">
    <location>
        <begin position="262"/>
        <end position="430"/>
    </location>
</feature>
<keyword evidence="3" id="KW-1003">Cell membrane</keyword>
<evidence type="ECO:0000256" key="10">
    <source>
        <dbReference type="ARBA" id="ARBA00023170"/>
    </source>
</evidence>
<evidence type="ECO:0000259" key="13">
    <source>
        <dbReference type="Pfam" id="PF23598"/>
    </source>
</evidence>